<feature type="coiled-coil region" evidence="1">
    <location>
        <begin position="206"/>
        <end position="233"/>
    </location>
</feature>
<dbReference type="PANTHER" id="PTHR23159:SF31">
    <property type="entry name" value="CENTROSOME-ASSOCIATED PROTEIN CEP250 ISOFORM X1"/>
    <property type="match status" value="1"/>
</dbReference>
<feature type="compositionally biased region" description="Basic and acidic residues" evidence="2">
    <location>
        <begin position="1346"/>
        <end position="1364"/>
    </location>
</feature>
<reference evidence="3" key="1">
    <citation type="submission" date="2014-05" db="EMBL/GenBank/DDBJ databases">
        <authorList>
            <person name="Chronopoulou M."/>
        </authorList>
    </citation>
    <scope>NUCLEOTIDE SEQUENCE</scope>
    <source>
        <tissue evidence="3">Whole organism</tissue>
    </source>
</reference>
<feature type="region of interest" description="Disordered" evidence="2">
    <location>
        <begin position="159"/>
        <end position="189"/>
    </location>
</feature>
<feature type="region of interest" description="Disordered" evidence="2">
    <location>
        <begin position="1346"/>
        <end position="1383"/>
    </location>
</feature>
<protein>
    <submittedName>
        <fullName evidence="3">Uncharacterized protein</fullName>
    </submittedName>
</protein>
<sequence length="2877" mass="331144">MWWGSGGVEPVEEEEDLPDLRVQFQEQENLLGQLKGALKSNEAKLQNKEKQVKDIASRLSKSKLEERAKEAAAKQTERQWIAQTTGALPKVIIPPTTCTTKKGSKIARLRAELQDAREKEAEMVDGQRSLENKVAALQKELAERDDIIRDYDLASMTGDESLIGSPLSSSPYVMSPERGQSPSSNSPPIGSSFEDVFNYSSKSHVIVELNEKILDYERRIMDLEEDLRNKDEVIRARTEAVSAVSEQMSQKGRSVIDELEETRTEMRKMQTQFTESEMEWTKKNMKLQVDNDSLTQNLELNKENEARAEQVRFNLSTKNASLQEKIVKLQSDINEKRALDNQREIEFLDLQAELDECQEKLKSNKKSVQDGIDQFYEKISDIFERNEDVDAELGSTIKCLQSKLIELEEEKGNLQLKLIDYEDESGINLKAEVQKLKESLRVKDEVLGELQENVDEKRNEFQECNKELEKKELELSSFADQVSRLVQNNEEMARSKVAIEMRALELEEIKETLESELKESKVQMAEVNINIKEPFEKLKQDYKNCQESLQSLEKTHSEYKGRQLQNDKELLEKSKQIKEHVIEIAQLEKVLQSKTAEISDELAKSDLLEKELVSLKKSLEEANLEIKEKEKEIQEFKASDMQEKITVMSQELESLNSDIAKKKEKVSGYELEVEDLHSKLKKKDVEINELTEKFDNVNEEKKLLREKSDGLLKELKESEIEKAKLSSDIESCTDECDLKLNELRLKIQELNQEKESILSKLTQIEEELTKSRDDAEKEIETLNDTLNEKNKMIKSLNETSESFKMELEALTEKHSIILNENENCAIKIDSLNSQLFDHQNIISELNLKINSHEQEINVSKKAEVEFEQAQKLEKYGEIESLKLELENQSKDFNNQIFNLESENASLKNSFESIKKEKNEIEILHKKFSLELTSLNSHIDQLQKEKGELLDSLNTNMDSSVANNKDGAYKSLEDSIEDLKAYKDSIKSELSDKVSEIKGLKDIINELQTMISELKADIKDKSIKIAHFEEEHQSYISKKDVAVDKENVDKSESRISELESYIEIKNSELETQLSIQSDMDSKITELEKDLSNKAAEIIKLVSHINILESSKGISSSQTLELEEKCKELKCLKDDFDEKTKEASTLQDKLDSANVKLRSLEGSYNNLLEGKENGNVIGERDKFKMKNEQLLDKAKKLLIKCKQQDKTLKDNEDEWKKALDGFNKEKGELVEKWQIEKSEKDVLIQQNNTLNEKSKELERNYEEVKDKYEVIKGEKDSMQVEIADLQRSVENMNVSSQTQNQAEFQELKAKISKAENEIVQLNKQNSELKETIENLNKVSSEFKKEIKELRSEKNKYPPSHEEPLKQEEEETGGWDEGFSFDDPIESQVVEKEAIKVSQNVAAEVVVSSSKEGTSALAATKVDHDDGWGNDDDDDWGAWDGEEQNVESSKLEKDSKEQEKDSSSNVHQLELKVQELTQELQKQNNKLDVERSKFSEEEEAFYEKIETLEKDLSEKDKEFKKLKSSFDDLEIKIVNYKKMNNEQELEIKSYTENMKNEVDEEMKTLMNESKEQKERIGTLQHQLSDLSQEKENLETELSSLRFEISTKNEDFSKFVAEKESLNSNIRDLNTHLTDIRLELESKNKELFDSNNFLQIEVEKSESMTKHYESLNQQSNELSAEIECLKANLSEKSNEEQNIRLELDSLRSNYEILQNANIMNDKEKIHQMQNDLERIRVESINMETTKIELDRNRIEICNLTNERDTLVQQVNEMNMRLEGQRSTEEGLHLQLSGLTTDLRGFEQREAELNHIISQMKESSAQEIESFSTQNNVLSEKIESIKNEMTENDGRLKDASDTVESLRHENECLNTRCSQLVTELESKYMECANLTQQLETIITQQQNETVSAFAPPPDVTQYQQQPDVALHSIPQPDIMPSGYVDLVQQPSSSSSLYPDPLQSSQNLDGANFFDPSLPVSSNNQHQPLPSSSYPPIDNQHIHSIQEVQTELTLADIDNLIMLESLNHQFLDLQNEISLLRDENMTLHATLSQNQKDSEESVSKIREELFSKESELNILKNEKNASAEIVPSTSLDNVNSEVLSSHVDSVAPVEQSIMATSIQQENNNNSLTLEWYKEQFTTYQTAINNWQEWGRVKTEELDGYVNAYNEVSNELLDARSAIEVKMVEMSQLSQIVEQLTNEIQEMRRKDELVKEKKSYNAESWRSKLRAKEIEIQDLTETVERLKSEKEELMEEVNELREKNESLRSDRVFSEELEDLKFQLDEIVEEKRTQSLEMESIMKKYQTISSNEDNLNKINQKLQADIDASNKIVRKLESDIKANENEIKDREAIAENAKLTLKNQVDELQKENQNLELSIDSYKRQIEKLQKDLENEKFNNSTLFNEKLREIESCKSEMGALKDELNTVKSTLDTANTAIVEWSSWGQTKITEYDTLLKSYEEYVAAYNSINSELSLLKEAANTTQESSAKIRENIEILESGQDEEGLSTNSKLIEDLKTQLSLSLSESDKLKEEIQNVRLRNGKLTMRSKQMEKELEAIKAGGSSSADDMTELRAANFELNKNASSLQIELSQSSKSLEELNNERINLSERVIDLENRIDILNYDNEVLKNVRTDFDSLKMKYDSLVSEKLTCETQSMPESLQPENSFSHNEKLLIAQLESELQQKSDSLQNLEFELSRLRVLGDTERLELDKSLRENRQLNSQMNYWKQQIYTEQQIPGSNSTQNELHCARQAASAFQVQVEQLTTELTKLQEERDTLQLKLSNVMRQYERQRESSSRASTACSTPIPWVDPSLVEIKELKSKIEELGNLNYALDIELQKERQTRENMQARLRHPSSSSSSSTPVHLPHKPTTSDLSSLSGGQVLHL</sequence>
<feature type="region of interest" description="Disordered" evidence="2">
    <location>
        <begin position="2836"/>
        <end position="2877"/>
    </location>
</feature>
<feature type="coiled-coil region" evidence="1">
    <location>
        <begin position="842"/>
        <end position="1030"/>
    </location>
</feature>
<feature type="compositionally biased region" description="Basic and acidic residues" evidence="2">
    <location>
        <begin position="1446"/>
        <end position="1459"/>
    </location>
</feature>
<feature type="region of interest" description="Disordered" evidence="2">
    <location>
        <begin position="1401"/>
        <end position="1466"/>
    </location>
</feature>
<feature type="coiled-coil region" evidence="1">
    <location>
        <begin position="2172"/>
        <end position="2266"/>
    </location>
</feature>
<feature type="compositionally biased region" description="Polar residues" evidence="2">
    <location>
        <begin position="1969"/>
        <end position="1984"/>
    </location>
</feature>
<dbReference type="EMBL" id="HACA01001067">
    <property type="protein sequence ID" value="CDW18428.1"/>
    <property type="molecule type" value="Transcribed_RNA"/>
</dbReference>
<feature type="coiled-coil region" evidence="1">
    <location>
        <begin position="2573"/>
        <end position="2607"/>
    </location>
</feature>
<evidence type="ECO:0000256" key="1">
    <source>
        <dbReference type="SAM" id="Coils"/>
    </source>
</evidence>
<feature type="coiled-coil region" evidence="1">
    <location>
        <begin position="2308"/>
        <end position="2413"/>
    </location>
</feature>
<feature type="coiled-coil region" evidence="1">
    <location>
        <begin position="1120"/>
        <end position="1161"/>
    </location>
</feature>
<dbReference type="Gene3D" id="1.10.287.1490">
    <property type="match status" value="4"/>
</dbReference>
<feature type="compositionally biased region" description="Acidic residues" evidence="2">
    <location>
        <begin position="1425"/>
        <end position="1442"/>
    </location>
</feature>
<feature type="region of interest" description="Disordered" evidence="2">
    <location>
        <begin position="1940"/>
        <end position="1988"/>
    </location>
</feature>
<feature type="coiled-coil region" evidence="1">
    <location>
        <begin position="2744"/>
        <end position="2785"/>
    </location>
</feature>
<proteinExistence type="predicted"/>
<feature type="coiled-coil region" evidence="1">
    <location>
        <begin position="1819"/>
        <end position="1874"/>
    </location>
</feature>
<evidence type="ECO:0000313" key="3">
    <source>
        <dbReference type="EMBL" id="CDW18428.1"/>
    </source>
</evidence>
<feature type="compositionally biased region" description="Polar residues" evidence="2">
    <location>
        <begin position="2861"/>
        <end position="2871"/>
    </location>
</feature>
<evidence type="ECO:0000256" key="2">
    <source>
        <dbReference type="SAM" id="MobiDB-lite"/>
    </source>
</evidence>
<dbReference type="OrthoDB" id="2441647at2759"/>
<feature type="compositionally biased region" description="Low complexity" evidence="2">
    <location>
        <begin position="1940"/>
        <end position="1956"/>
    </location>
</feature>
<organism evidence="3">
    <name type="scientific">Lepeophtheirus salmonis</name>
    <name type="common">Salmon louse</name>
    <name type="synonym">Caligus salmonis</name>
    <dbReference type="NCBI Taxonomy" id="72036"/>
    <lineage>
        <taxon>Eukaryota</taxon>
        <taxon>Metazoa</taxon>
        <taxon>Ecdysozoa</taxon>
        <taxon>Arthropoda</taxon>
        <taxon>Crustacea</taxon>
        <taxon>Multicrustacea</taxon>
        <taxon>Hexanauplia</taxon>
        <taxon>Copepoda</taxon>
        <taxon>Siphonostomatoida</taxon>
        <taxon>Caligidae</taxon>
        <taxon>Lepeophtheirus</taxon>
    </lineage>
</organism>
<accession>A0A0K2SXC7</accession>
<feature type="coiled-coil region" evidence="1">
    <location>
        <begin position="2013"/>
        <end position="2072"/>
    </location>
</feature>
<name>A0A0K2SXC7_LEPSM</name>
<feature type="coiled-coil region" evidence="1">
    <location>
        <begin position="31"/>
        <end position="65"/>
    </location>
</feature>
<keyword evidence="1" id="KW-0175">Coiled coil</keyword>
<feature type="compositionally biased region" description="Acidic residues" evidence="2">
    <location>
        <begin position="1365"/>
        <end position="1382"/>
    </location>
</feature>
<feature type="coiled-coil region" evidence="1">
    <location>
        <begin position="397"/>
        <end position="813"/>
    </location>
</feature>
<dbReference type="PANTHER" id="PTHR23159">
    <property type="entry name" value="CENTROSOMAL PROTEIN 2"/>
    <property type="match status" value="1"/>
</dbReference>